<gene>
    <name evidence="2" type="ORF">C7419_1012015</name>
</gene>
<organism evidence="2 3">
    <name type="scientific">Cupriavidus plantarum</name>
    <dbReference type="NCBI Taxonomy" id="942865"/>
    <lineage>
        <taxon>Bacteria</taxon>
        <taxon>Pseudomonadati</taxon>
        <taxon>Pseudomonadota</taxon>
        <taxon>Betaproteobacteria</taxon>
        <taxon>Burkholderiales</taxon>
        <taxon>Burkholderiaceae</taxon>
        <taxon>Cupriavidus</taxon>
    </lineage>
</organism>
<dbReference type="AlphaFoldDB" id="A0A316EZM6"/>
<sequence length="102" mass="11085">MKLLLRASSLVHAAHCRNVLRAAGIHAELRNTWLAGAAGDIPFQESSPQVWIDEGASEKEAWAVLNAAANPAPGPRWHCVACDEWHEAQFAACWRCGRGNDA</sequence>
<evidence type="ECO:0000313" key="3">
    <source>
        <dbReference type="Proteomes" id="UP000245754"/>
    </source>
</evidence>
<protein>
    <recommendedName>
        <fullName evidence="1">DUF2007 domain-containing protein</fullName>
    </recommendedName>
</protein>
<proteinExistence type="predicted"/>
<dbReference type="Proteomes" id="UP000245754">
    <property type="component" value="Unassembled WGS sequence"/>
</dbReference>
<comment type="caution">
    <text evidence="2">The sequence shown here is derived from an EMBL/GenBank/DDBJ whole genome shotgun (WGS) entry which is preliminary data.</text>
</comment>
<dbReference type="RefSeq" id="WP_109581756.1">
    <property type="nucleotide sequence ID" value="NZ_QGGT01000001.1"/>
</dbReference>
<dbReference type="InterPro" id="IPR018551">
    <property type="entry name" value="DUF2007"/>
</dbReference>
<keyword evidence="3" id="KW-1185">Reference proteome</keyword>
<reference evidence="2 3" key="1">
    <citation type="submission" date="2018-05" db="EMBL/GenBank/DDBJ databases">
        <title>Genomic Encyclopedia of Type Strains, Phase IV (KMG-V): Genome sequencing to study the core and pangenomes of soil and plant-associated prokaryotes.</title>
        <authorList>
            <person name="Whitman W."/>
        </authorList>
    </citation>
    <scope>NUCLEOTIDE SEQUENCE [LARGE SCALE GENOMIC DNA]</scope>
    <source>
        <strain evidence="2 3">SLV-132</strain>
    </source>
</reference>
<dbReference type="Pfam" id="PF09413">
    <property type="entry name" value="DUF2007"/>
    <property type="match status" value="1"/>
</dbReference>
<name>A0A316EZM6_9BURK</name>
<accession>A0A316EZM6</accession>
<feature type="domain" description="DUF2007" evidence="1">
    <location>
        <begin position="1"/>
        <end position="55"/>
    </location>
</feature>
<evidence type="ECO:0000259" key="1">
    <source>
        <dbReference type="Pfam" id="PF09413"/>
    </source>
</evidence>
<evidence type="ECO:0000313" key="2">
    <source>
        <dbReference type="EMBL" id="PWK38124.1"/>
    </source>
</evidence>
<dbReference type="EMBL" id="QGGT01000001">
    <property type="protein sequence ID" value="PWK38124.1"/>
    <property type="molecule type" value="Genomic_DNA"/>
</dbReference>